<dbReference type="PRINTS" id="PR00249">
    <property type="entry name" value="GPCRSECRETIN"/>
</dbReference>
<dbReference type="Pfam" id="PF00002">
    <property type="entry name" value="7tm_2"/>
    <property type="match status" value="1"/>
</dbReference>
<feature type="transmembrane region" description="Helical" evidence="11">
    <location>
        <begin position="449"/>
        <end position="471"/>
    </location>
</feature>
<evidence type="ECO:0000259" key="13">
    <source>
        <dbReference type="PROSITE" id="PS50227"/>
    </source>
</evidence>
<evidence type="ECO:0000256" key="7">
    <source>
        <dbReference type="ARBA" id="ARBA00023136"/>
    </source>
</evidence>
<dbReference type="Gene3D" id="4.10.1240.10">
    <property type="entry name" value="GPCR, family 2, extracellular hormone receptor domain"/>
    <property type="match status" value="1"/>
</dbReference>
<dbReference type="EnsemblMetazoa" id="XM_022789873">
    <property type="protein sequence ID" value="XP_022645608"/>
    <property type="gene ID" value="LOC111243786"/>
</dbReference>
<evidence type="ECO:0000256" key="6">
    <source>
        <dbReference type="ARBA" id="ARBA00023040"/>
    </source>
</evidence>
<dbReference type="Gene3D" id="1.20.1070.10">
    <property type="entry name" value="Rhodopsin 7-helix transmembrane proteins"/>
    <property type="match status" value="1"/>
</dbReference>
<dbReference type="EnsemblMetazoa" id="XM_022789869">
    <property type="protein sequence ID" value="XP_022645604"/>
    <property type="gene ID" value="LOC111243786"/>
</dbReference>
<dbReference type="GeneID" id="111243786"/>
<evidence type="ECO:0000256" key="3">
    <source>
        <dbReference type="ARBA" id="ARBA00022475"/>
    </source>
</evidence>
<feature type="signal peptide" evidence="12">
    <location>
        <begin position="1"/>
        <end position="21"/>
    </location>
</feature>
<dbReference type="Pfam" id="PF02793">
    <property type="entry name" value="HRM"/>
    <property type="match status" value="1"/>
</dbReference>
<dbReference type="Proteomes" id="UP000594260">
    <property type="component" value="Unplaced"/>
</dbReference>
<sequence>MTPSHVLLCVFVAGSLKAIASQRTCPFQPPWKLNASNSPSLEDWDVDDMAPILGRRECSVRNHYFYRDPEQFHLHTAAECFYYTGANYLNRKPCLALPFICFNGNARSFSEGDCHLPDTVHRKGGLAKALEGVPGAEFRWLTCVKAAVECCQRIHHYTYPPDTGHCRATWDALTCFDDATPGSIVDNECPKFLYEKPPKCVHTSQRLCLLDGTWRRKPNKTDEYTDYSGCTLKEREEEIASVYYFAITLYTFSVLFCLPAVTIFSSFRALRCQRISMHKQLVLSVMLSSLFQLIEHSVLTLPSVSRQASVSTAVLSRIVQNTWWCKALQVLQKYFWASQFAWMLCEGIYLHTLVSQAFIDYRSLTSYYAFGWGIPAVCVIIYAVLSACFTNGDCWRSITLYDYIVTIPATLCLLLNVVLMVRVMVILVAKLRGPDSSGDEATENNLKRVFRAVLLLTPLFGVHYVVSMFASGAACANALLTSYIAWCCISSQGIFVSLVLCYCNGEVQFQLKRTYARLIDSRRFELVASVPHKRYQHADARMSMLTVHSDASSGLFHRPSLV</sequence>
<accession>A0A7M7M9D7</accession>
<dbReference type="KEGG" id="vde:111243786"/>
<dbReference type="InterPro" id="IPR017981">
    <property type="entry name" value="GPCR_2-like_7TM"/>
</dbReference>
<keyword evidence="16" id="KW-1185">Reference proteome</keyword>
<dbReference type="GO" id="GO:0007188">
    <property type="term" value="P:adenylate cyclase-modulating G protein-coupled receptor signaling pathway"/>
    <property type="evidence" value="ECO:0007669"/>
    <property type="project" value="TreeGrafter"/>
</dbReference>
<evidence type="ECO:0000256" key="5">
    <source>
        <dbReference type="ARBA" id="ARBA00022989"/>
    </source>
</evidence>
<evidence type="ECO:0000256" key="11">
    <source>
        <dbReference type="SAM" id="Phobius"/>
    </source>
</evidence>
<keyword evidence="10" id="KW-0807">Transducer</keyword>
<dbReference type="RefSeq" id="XP_022645606.1">
    <property type="nucleotide sequence ID" value="XM_022789871.1"/>
</dbReference>
<dbReference type="InterPro" id="IPR000832">
    <property type="entry name" value="GPCR_2_secretin-like"/>
</dbReference>
<keyword evidence="4 11" id="KW-0812">Transmembrane</keyword>
<protein>
    <submittedName>
        <fullName evidence="15">Uncharacterized protein</fullName>
    </submittedName>
</protein>
<evidence type="ECO:0000259" key="14">
    <source>
        <dbReference type="PROSITE" id="PS50261"/>
    </source>
</evidence>
<dbReference type="EnsemblMetazoa" id="XM_022789871">
    <property type="protein sequence ID" value="XP_022645606"/>
    <property type="gene ID" value="LOC111243786"/>
</dbReference>
<dbReference type="PROSITE" id="PS50227">
    <property type="entry name" value="G_PROTEIN_RECEP_F2_3"/>
    <property type="match status" value="1"/>
</dbReference>
<keyword evidence="12" id="KW-0732">Signal</keyword>
<dbReference type="RefSeq" id="XP_022645604.1">
    <property type="nucleotide sequence ID" value="XM_022789869.1"/>
</dbReference>
<dbReference type="EnsemblMetazoa" id="XM_022789870">
    <property type="protein sequence ID" value="XP_022645605"/>
    <property type="gene ID" value="LOC111243786"/>
</dbReference>
<proteinExistence type="inferred from homology"/>
<dbReference type="InterPro" id="IPR001879">
    <property type="entry name" value="GPCR_2_extracellular_dom"/>
</dbReference>
<dbReference type="EnsemblMetazoa" id="XM_022789868">
    <property type="protein sequence ID" value="XP_022645603"/>
    <property type="gene ID" value="LOC111243786"/>
</dbReference>
<feature type="transmembrane region" description="Helical" evidence="11">
    <location>
        <begin position="366"/>
        <end position="385"/>
    </location>
</feature>
<evidence type="ECO:0000313" key="15">
    <source>
        <dbReference type="EnsemblMetazoa" id="XP_022645607"/>
    </source>
</evidence>
<dbReference type="EnsemblMetazoa" id="XM_022789872">
    <property type="protein sequence ID" value="XP_022645607"/>
    <property type="gene ID" value="LOC111243786"/>
</dbReference>
<dbReference type="RefSeq" id="XP_022645602.1">
    <property type="nucleotide sequence ID" value="XM_022789867.1"/>
</dbReference>
<evidence type="ECO:0000256" key="9">
    <source>
        <dbReference type="ARBA" id="ARBA00023180"/>
    </source>
</evidence>
<name>A0A7M7M9D7_VARDE</name>
<comment type="subcellular location">
    <subcellularLocation>
        <location evidence="1">Cell membrane</location>
        <topology evidence="1">Multi-pass membrane protein</topology>
    </subcellularLocation>
</comment>
<dbReference type="AlphaFoldDB" id="A0A7M7M9D7"/>
<dbReference type="InterPro" id="IPR017983">
    <property type="entry name" value="GPCR_2_secretin-like_CS"/>
</dbReference>
<evidence type="ECO:0000256" key="12">
    <source>
        <dbReference type="SAM" id="SignalP"/>
    </source>
</evidence>
<dbReference type="PANTHER" id="PTHR45620">
    <property type="entry name" value="PDF RECEPTOR-LIKE PROTEIN-RELATED"/>
    <property type="match status" value="1"/>
</dbReference>
<evidence type="ECO:0000313" key="16">
    <source>
        <dbReference type="Proteomes" id="UP000594260"/>
    </source>
</evidence>
<keyword evidence="9" id="KW-0325">Glycoprotein</keyword>
<keyword evidence="8" id="KW-0675">Receptor</keyword>
<dbReference type="EnsemblMetazoa" id="XM_022789867">
    <property type="protein sequence ID" value="XP_022645602"/>
    <property type="gene ID" value="LOC111243786"/>
</dbReference>
<dbReference type="GO" id="GO:0005886">
    <property type="term" value="C:plasma membrane"/>
    <property type="evidence" value="ECO:0007669"/>
    <property type="project" value="UniProtKB-SubCell"/>
</dbReference>
<feature type="transmembrane region" description="Helical" evidence="11">
    <location>
        <begin position="242"/>
        <end position="269"/>
    </location>
</feature>
<dbReference type="InterPro" id="IPR050332">
    <property type="entry name" value="GPCR_2"/>
</dbReference>
<dbReference type="PROSITE" id="PS00649">
    <property type="entry name" value="G_PROTEIN_RECEP_F2_1"/>
    <property type="match status" value="1"/>
</dbReference>
<keyword evidence="5 11" id="KW-1133">Transmembrane helix</keyword>
<dbReference type="GO" id="GO:0008528">
    <property type="term" value="F:G protein-coupled peptide receptor activity"/>
    <property type="evidence" value="ECO:0007669"/>
    <property type="project" value="TreeGrafter"/>
</dbReference>
<dbReference type="OrthoDB" id="16753at2759"/>
<keyword evidence="6" id="KW-0297">G-protein coupled receptor</keyword>
<evidence type="ECO:0000256" key="10">
    <source>
        <dbReference type="ARBA" id="ARBA00023224"/>
    </source>
</evidence>
<dbReference type="RefSeq" id="XP_022645605.1">
    <property type="nucleotide sequence ID" value="XM_022789870.1"/>
</dbReference>
<evidence type="ECO:0000256" key="4">
    <source>
        <dbReference type="ARBA" id="ARBA00022692"/>
    </source>
</evidence>
<reference evidence="15" key="1">
    <citation type="submission" date="2021-01" db="UniProtKB">
        <authorList>
            <consortium name="EnsemblMetazoa"/>
        </authorList>
    </citation>
    <scope>IDENTIFICATION</scope>
</reference>
<dbReference type="RefSeq" id="XP_022645607.1">
    <property type="nucleotide sequence ID" value="XM_022789872.1"/>
</dbReference>
<feature type="chain" id="PRO_5036207488" evidence="12">
    <location>
        <begin position="22"/>
        <end position="562"/>
    </location>
</feature>
<dbReference type="SMART" id="SM00008">
    <property type="entry name" value="HormR"/>
    <property type="match status" value="1"/>
</dbReference>
<evidence type="ECO:0000256" key="8">
    <source>
        <dbReference type="ARBA" id="ARBA00023170"/>
    </source>
</evidence>
<keyword evidence="3" id="KW-1003">Cell membrane</keyword>
<dbReference type="PANTHER" id="PTHR45620:SF42">
    <property type="entry name" value="G-PROTEIN COUPLED RECEPTOR SEB-2"/>
    <property type="match status" value="1"/>
</dbReference>
<evidence type="ECO:0000256" key="2">
    <source>
        <dbReference type="ARBA" id="ARBA00005314"/>
    </source>
</evidence>
<dbReference type="RefSeq" id="XP_022645603.1">
    <property type="nucleotide sequence ID" value="XM_022789868.1"/>
</dbReference>
<feature type="domain" description="G-protein coupled receptors family 2 profile 1" evidence="13">
    <location>
        <begin position="149"/>
        <end position="234"/>
    </location>
</feature>
<feature type="transmembrane region" description="Helical" evidence="11">
    <location>
        <begin position="405"/>
        <end position="428"/>
    </location>
</feature>
<dbReference type="EnsemblMetazoa" id="XM_022789866">
    <property type="protein sequence ID" value="XP_022645601"/>
    <property type="gene ID" value="LOC111243786"/>
</dbReference>
<keyword evidence="7 11" id="KW-0472">Membrane</keyword>
<dbReference type="GO" id="GO:0007166">
    <property type="term" value="P:cell surface receptor signaling pathway"/>
    <property type="evidence" value="ECO:0007669"/>
    <property type="project" value="InterPro"/>
</dbReference>
<evidence type="ECO:0000256" key="1">
    <source>
        <dbReference type="ARBA" id="ARBA00004651"/>
    </source>
</evidence>
<dbReference type="InterPro" id="IPR036445">
    <property type="entry name" value="GPCR_2_extracell_dom_sf"/>
</dbReference>
<dbReference type="SUPFAM" id="SSF111418">
    <property type="entry name" value="Hormone receptor domain"/>
    <property type="match status" value="1"/>
</dbReference>
<feature type="domain" description="G-protein coupled receptors family 2 profile 2" evidence="14">
    <location>
        <begin position="242"/>
        <end position="504"/>
    </location>
</feature>
<comment type="similarity">
    <text evidence="2">Belongs to the G-protein coupled receptor 2 family.</text>
</comment>
<dbReference type="InParanoid" id="A0A7M7M9D7"/>
<dbReference type="RefSeq" id="XP_022645608.1">
    <property type="nucleotide sequence ID" value="XM_022789873.1"/>
</dbReference>
<feature type="transmembrane region" description="Helical" evidence="11">
    <location>
        <begin position="483"/>
        <end position="503"/>
    </location>
</feature>
<organism evidence="15 16">
    <name type="scientific">Varroa destructor</name>
    <name type="common">Honeybee mite</name>
    <dbReference type="NCBI Taxonomy" id="109461"/>
    <lineage>
        <taxon>Eukaryota</taxon>
        <taxon>Metazoa</taxon>
        <taxon>Ecdysozoa</taxon>
        <taxon>Arthropoda</taxon>
        <taxon>Chelicerata</taxon>
        <taxon>Arachnida</taxon>
        <taxon>Acari</taxon>
        <taxon>Parasitiformes</taxon>
        <taxon>Mesostigmata</taxon>
        <taxon>Gamasina</taxon>
        <taxon>Dermanyssoidea</taxon>
        <taxon>Varroidae</taxon>
        <taxon>Varroa</taxon>
    </lineage>
</organism>
<dbReference type="RefSeq" id="XP_022645601.1">
    <property type="nucleotide sequence ID" value="XM_022789866.1"/>
</dbReference>
<dbReference type="PROSITE" id="PS50261">
    <property type="entry name" value="G_PROTEIN_RECEP_F2_4"/>
    <property type="match status" value="1"/>
</dbReference>